<protein>
    <submittedName>
        <fullName evidence="1">Uncharacterized protein</fullName>
    </submittedName>
</protein>
<evidence type="ECO:0000313" key="1">
    <source>
        <dbReference type="EMBL" id="SMC38583.1"/>
    </source>
</evidence>
<keyword evidence="2" id="KW-1185">Reference proteome</keyword>
<proteinExistence type="predicted"/>
<dbReference type="Proteomes" id="UP000192328">
    <property type="component" value="Unassembled WGS sequence"/>
</dbReference>
<dbReference type="EMBL" id="FWXZ01000001">
    <property type="protein sequence ID" value="SMC38583.1"/>
    <property type="molecule type" value="Genomic_DNA"/>
</dbReference>
<accession>A0AC61PI74</accession>
<gene>
    <name evidence="1" type="ORF">SAMN06297397_0493</name>
</gene>
<name>A0AC61PI74_9FIRM</name>
<organism evidence="1 2">
    <name type="scientific">Aristaeella lactis</name>
    <dbReference type="NCBI Taxonomy" id="3046383"/>
    <lineage>
        <taxon>Bacteria</taxon>
        <taxon>Bacillati</taxon>
        <taxon>Bacillota</taxon>
        <taxon>Clostridia</taxon>
        <taxon>Eubacteriales</taxon>
        <taxon>Aristaeellaceae</taxon>
        <taxon>Aristaeella</taxon>
    </lineage>
</organism>
<reference evidence="1" key="1">
    <citation type="submission" date="2017-04" db="EMBL/GenBank/DDBJ databases">
        <authorList>
            <person name="Varghese N."/>
            <person name="Submissions S."/>
        </authorList>
    </citation>
    <scope>NUCLEOTIDE SEQUENCE</scope>
    <source>
        <strain evidence="1">WTE2008</strain>
    </source>
</reference>
<comment type="caution">
    <text evidence="1">The sequence shown here is derived from an EMBL/GenBank/DDBJ whole genome shotgun (WGS) entry which is preliminary data.</text>
</comment>
<evidence type="ECO:0000313" key="2">
    <source>
        <dbReference type="Proteomes" id="UP000192328"/>
    </source>
</evidence>
<sequence length="973" mass="104351">MDEQRRPRSREKKVVSEGKGVEKRGEGLGTGPVNNTGNYEDRRAQQGGMPGSSVSQSQQRPAQGQSAREQVQHTPFGKQRPQQRPDSGFPFGNSTQRPGTQNSFDGTRPSSGSSMPFGSRPDSGSTNPFGSRPTSGQSGAYGTRPTSGNNAGGQRQYNSGIRQNGTGTGTQRSSGSGSGLGGGKLLLIIAALVLLLGGGGLSGLFGGDSGESGVQSVLNTVTQSAGTSSGSVSSSSGGGMDLSNLLSSLMGSGSSAYDFTGSAGSLLSGLSGTGTVSQSTASTPYFTSSGSENSSSLDETVARGARDKFTEIIGNNKDEVTILVYMCGTDLESQQGMATSDLKEMANASVGDKINLLVFTGGCRRWRNNVVSSSVNQIYQIRNGQFICLEKDMGSSSMVNPDTLTSFINYGKKNFPANRMCLILWDHGGGSVSGFGYDEKVGHNQSMTLAGINRALKKADVKFDFIGFDACLMATVENGIMLSQYADYMIASEETEPGVGWYYTNWLNNLNKNTSMPTIQIGKQIADDFVEVCSRQCRGQATTLSVVDLAELQATIPDELKQFSIDTNELIQNKEYKTVSQARSKTREFAQSTRIDQIDLVDFAKNMGTSEGKSLAKALQSAVKYNKTGGSISHAYGLSIYFPYKRANKVSQMVSTYREIGMDEEYTRCIQEFASLEVSGQVSAGTSLSSYGSGAYASQDLLGSLLGQSGGYSSSYSAGGLSELLGGLYSGGSSSGSTGSILDLFMGRSMTAQNAAEYILDNHFDASTLVWKDGKITLDKEQWDLVTSLLINVFYNDGNGFIDLGMDTTYESDGNSLLSSFDGTWLSIDRQPVAYYYLNTVDDGENYVIYGYVPAYLTKKGDNQAVLVDLILNFDSEHDGDGYIAGAMYKYTDGVSDTQSKELIAIGQGDKLQFVCDYFDYDGNYRDTYKLGDPIILGNTVEIANTPIDMSKCQVTFRFTDIYQQNYWTPAIH</sequence>